<dbReference type="InterPro" id="IPR006076">
    <property type="entry name" value="FAD-dep_OxRdtase"/>
</dbReference>
<organism evidence="3 4">
    <name type="scientific">Palleronia pelagia</name>
    <dbReference type="NCBI Taxonomy" id="387096"/>
    <lineage>
        <taxon>Bacteria</taxon>
        <taxon>Pseudomonadati</taxon>
        <taxon>Pseudomonadota</taxon>
        <taxon>Alphaproteobacteria</taxon>
        <taxon>Rhodobacterales</taxon>
        <taxon>Roseobacteraceae</taxon>
        <taxon>Palleronia</taxon>
    </lineage>
</organism>
<dbReference type="Pfam" id="PF01266">
    <property type="entry name" value="DAO"/>
    <property type="match status" value="1"/>
</dbReference>
<reference evidence="4" key="1">
    <citation type="submission" date="2016-10" db="EMBL/GenBank/DDBJ databases">
        <authorList>
            <person name="Varghese N."/>
            <person name="Submissions S."/>
        </authorList>
    </citation>
    <scope>NUCLEOTIDE SEQUENCE [LARGE SCALE GENOMIC DNA]</scope>
    <source>
        <strain evidence="4">DSM 26893</strain>
    </source>
</reference>
<dbReference type="Proteomes" id="UP000199372">
    <property type="component" value="Unassembled WGS sequence"/>
</dbReference>
<evidence type="ECO:0000313" key="3">
    <source>
        <dbReference type="EMBL" id="SEN81722.1"/>
    </source>
</evidence>
<dbReference type="EMBL" id="FOCM01000006">
    <property type="protein sequence ID" value="SEN81722.1"/>
    <property type="molecule type" value="Genomic_DNA"/>
</dbReference>
<dbReference type="Gene3D" id="3.50.50.60">
    <property type="entry name" value="FAD/NAD(P)-binding domain"/>
    <property type="match status" value="1"/>
</dbReference>
<feature type="domain" description="FAD dependent oxidoreductase" evidence="2">
    <location>
        <begin position="27"/>
        <end position="378"/>
    </location>
</feature>
<proteinExistence type="predicted"/>
<keyword evidence="1" id="KW-0560">Oxidoreductase</keyword>
<protein>
    <submittedName>
        <fullName evidence="3">Glycine/D-amino acid oxidase</fullName>
    </submittedName>
</protein>
<evidence type="ECO:0000256" key="1">
    <source>
        <dbReference type="ARBA" id="ARBA00023002"/>
    </source>
</evidence>
<dbReference type="GO" id="GO:0005737">
    <property type="term" value="C:cytoplasm"/>
    <property type="evidence" value="ECO:0007669"/>
    <property type="project" value="TreeGrafter"/>
</dbReference>
<dbReference type="OrthoDB" id="9806601at2"/>
<name>A0A1H8JM28_9RHOB</name>
<dbReference type="InterPro" id="IPR036188">
    <property type="entry name" value="FAD/NAD-bd_sf"/>
</dbReference>
<dbReference type="Gene3D" id="3.30.9.10">
    <property type="entry name" value="D-Amino Acid Oxidase, subunit A, domain 2"/>
    <property type="match status" value="1"/>
</dbReference>
<dbReference type="SUPFAM" id="SSF51905">
    <property type="entry name" value="FAD/NAD(P)-binding domain"/>
    <property type="match status" value="1"/>
</dbReference>
<evidence type="ECO:0000259" key="2">
    <source>
        <dbReference type="Pfam" id="PF01266"/>
    </source>
</evidence>
<dbReference type="GO" id="GO:0016491">
    <property type="term" value="F:oxidoreductase activity"/>
    <property type="evidence" value="ECO:0007669"/>
    <property type="project" value="UniProtKB-KW"/>
</dbReference>
<accession>A0A1H8JM28</accession>
<dbReference type="RefSeq" id="WP_091846105.1">
    <property type="nucleotide sequence ID" value="NZ_FOCM01000006.1"/>
</dbReference>
<keyword evidence="4" id="KW-1185">Reference proteome</keyword>
<dbReference type="AlphaFoldDB" id="A0A1H8JM28"/>
<evidence type="ECO:0000313" key="4">
    <source>
        <dbReference type="Proteomes" id="UP000199372"/>
    </source>
</evidence>
<dbReference type="PANTHER" id="PTHR13847:SF281">
    <property type="entry name" value="FAD DEPENDENT OXIDOREDUCTASE DOMAIN-CONTAINING PROTEIN"/>
    <property type="match status" value="1"/>
</dbReference>
<gene>
    <name evidence="3" type="ORF">SAMN04488011_106267</name>
</gene>
<dbReference type="PANTHER" id="PTHR13847">
    <property type="entry name" value="SARCOSINE DEHYDROGENASE-RELATED"/>
    <property type="match status" value="1"/>
</dbReference>
<sequence length="426" mass="44254">MPPDTLWHDSSAEPAPGTSLQTDMRVDLAVIGGGFTGCSAALEAAGQGASVALFEAGEIGDGGSGRNVGLVNAGLWLPPDAIADAIGAEEAGWLVDLLAGAPDRVFDLIDRHGIDCAARRAGTLHCAHAPGALNGLRDRLAQGNRLGAPLRLLDSDETARRTGATGLAGALFDPRAGTIQPLAYARGLARAAAAAGAEIHVQSPVRRIARQGEDWRLEVSGHTVTARAVLLATNAYHRDLSGPVRPRFVTVGYSQFATDPLPEDLRDRILPGGEGCWDTARVMSSFRVDGAGRLILGGIGDLSLPGGRIHRAWARRKLAALFPEAAHLPFAHAWSGRIAMTGDHVPKIVAFGPEALAVFGYSGRGIGPGTAFGTLAARALLARDPAHLPLTPVPSHDEPFARGRAAAFELGAGAVHATAMLRRGRG</sequence>